<keyword evidence="1 2" id="KW-0597">Phosphoprotein</keyword>
<evidence type="ECO:0000313" key="5">
    <source>
        <dbReference type="Proteomes" id="UP000191931"/>
    </source>
</evidence>
<dbReference type="PROSITE" id="PS50110">
    <property type="entry name" value="RESPONSE_REGULATORY"/>
    <property type="match status" value="1"/>
</dbReference>
<dbReference type="STRING" id="1246637.MTBBW1_1050017"/>
<name>A0A1W1H586_9BACT</name>
<feature type="modified residue" description="4-aspartylphosphate" evidence="2">
    <location>
        <position position="62"/>
    </location>
</feature>
<dbReference type="Pfam" id="PF00072">
    <property type="entry name" value="Response_reg"/>
    <property type="match status" value="1"/>
</dbReference>
<reference evidence="4 5" key="1">
    <citation type="submission" date="2017-03" db="EMBL/GenBank/DDBJ databases">
        <authorList>
            <person name="Afonso C.L."/>
            <person name="Miller P.J."/>
            <person name="Scott M.A."/>
            <person name="Spackman E."/>
            <person name="Goraichik I."/>
            <person name="Dimitrov K.M."/>
            <person name="Suarez D.L."/>
            <person name="Swayne D.E."/>
        </authorList>
    </citation>
    <scope>NUCLEOTIDE SEQUENCE [LARGE SCALE GENOMIC DNA]</scope>
    <source>
        <strain evidence="4">PRJEB14757</strain>
    </source>
</reference>
<dbReference type="GO" id="GO:0003677">
    <property type="term" value="F:DNA binding"/>
    <property type="evidence" value="ECO:0007669"/>
    <property type="project" value="UniProtKB-KW"/>
</dbReference>
<accession>A0A1W1H586</accession>
<dbReference type="Proteomes" id="UP000191931">
    <property type="component" value="Unassembled WGS sequence"/>
</dbReference>
<dbReference type="InterPro" id="IPR011006">
    <property type="entry name" value="CheY-like_superfamily"/>
</dbReference>
<dbReference type="AlphaFoldDB" id="A0A1W1H586"/>
<keyword evidence="4" id="KW-0238">DNA-binding</keyword>
<dbReference type="CDD" id="cd00156">
    <property type="entry name" value="REC"/>
    <property type="match status" value="1"/>
</dbReference>
<gene>
    <name evidence="4" type="ORF">MTBBW1_1050017</name>
</gene>
<organism evidence="4 5">
    <name type="scientific">Desulfamplus magnetovallimortis</name>
    <dbReference type="NCBI Taxonomy" id="1246637"/>
    <lineage>
        <taxon>Bacteria</taxon>
        <taxon>Pseudomonadati</taxon>
        <taxon>Thermodesulfobacteriota</taxon>
        <taxon>Desulfobacteria</taxon>
        <taxon>Desulfobacterales</taxon>
        <taxon>Desulfobacteraceae</taxon>
        <taxon>Desulfamplus</taxon>
    </lineage>
</organism>
<sequence>MIFEKGDIMVEKQILVVDDEESICLLLKSALMTKGYSVLTAETPEKALDILDKNTILVMFIDLNLPGMTGVELCREIIKRNPLVIAYAITGYASHFELAECKGAGFEDYFKKPVRLVDVFNAAERAFEKIERWKKN</sequence>
<evidence type="ECO:0000256" key="2">
    <source>
        <dbReference type="PROSITE-ProRule" id="PRU00169"/>
    </source>
</evidence>
<feature type="domain" description="Response regulatory" evidence="3">
    <location>
        <begin position="13"/>
        <end position="127"/>
    </location>
</feature>
<dbReference type="InterPro" id="IPR050595">
    <property type="entry name" value="Bact_response_regulator"/>
</dbReference>
<keyword evidence="5" id="KW-1185">Reference proteome</keyword>
<dbReference type="InterPro" id="IPR001789">
    <property type="entry name" value="Sig_transdc_resp-reg_receiver"/>
</dbReference>
<dbReference type="SUPFAM" id="SSF52172">
    <property type="entry name" value="CheY-like"/>
    <property type="match status" value="1"/>
</dbReference>
<protein>
    <submittedName>
        <fullName evidence="4">Response regulators consisting of a CheY-like receiver domain and a winged-helix DNA-binding domain</fullName>
    </submittedName>
</protein>
<dbReference type="PANTHER" id="PTHR44591:SF3">
    <property type="entry name" value="RESPONSE REGULATORY DOMAIN-CONTAINING PROTEIN"/>
    <property type="match status" value="1"/>
</dbReference>
<evidence type="ECO:0000313" key="4">
    <source>
        <dbReference type="EMBL" id="SLM27643.1"/>
    </source>
</evidence>
<dbReference type="PANTHER" id="PTHR44591">
    <property type="entry name" value="STRESS RESPONSE REGULATOR PROTEIN 1"/>
    <property type="match status" value="1"/>
</dbReference>
<dbReference type="EMBL" id="FWEV01000008">
    <property type="protein sequence ID" value="SLM27643.1"/>
    <property type="molecule type" value="Genomic_DNA"/>
</dbReference>
<dbReference type="Gene3D" id="3.40.50.2300">
    <property type="match status" value="1"/>
</dbReference>
<evidence type="ECO:0000259" key="3">
    <source>
        <dbReference type="PROSITE" id="PS50110"/>
    </source>
</evidence>
<dbReference type="SMART" id="SM00448">
    <property type="entry name" value="REC"/>
    <property type="match status" value="1"/>
</dbReference>
<evidence type="ECO:0000256" key="1">
    <source>
        <dbReference type="ARBA" id="ARBA00022553"/>
    </source>
</evidence>
<dbReference type="GO" id="GO:0000160">
    <property type="term" value="P:phosphorelay signal transduction system"/>
    <property type="evidence" value="ECO:0007669"/>
    <property type="project" value="InterPro"/>
</dbReference>
<proteinExistence type="predicted"/>